<dbReference type="InterPro" id="IPR001304">
    <property type="entry name" value="C-type_lectin-like"/>
</dbReference>
<dbReference type="InterPro" id="IPR016187">
    <property type="entry name" value="CTDL_fold"/>
</dbReference>
<comment type="subcellular location">
    <subcellularLocation>
        <location evidence="2">Cell membrane</location>
        <topology evidence="2">Multi-pass membrane protein</topology>
    </subcellularLocation>
    <subcellularLocation>
        <location evidence="1">Cell projection</location>
        <location evidence="1">Cilium</location>
    </subcellularLocation>
</comment>
<dbReference type="SUPFAM" id="SSF49723">
    <property type="entry name" value="Lipase/lipooxygenase domain (PLAT/LH2 domain)"/>
    <property type="match status" value="1"/>
</dbReference>
<dbReference type="Gene3D" id="3.10.100.10">
    <property type="entry name" value="Mannose-Binding Protein A, subunit A"/>
    <property type="match status" value="1"/>
</dbReference>
<dbReference type="Pfam" id="PF01477">
    <property type="entry name" value="PLAT"/>
    <property type="match status" value="1"/>
</dbReference>
<keyword evidence="24" id="KW-1185">Reference proteome</keyword>
<dbReference type="InterPro" id="IPR036392">
    <property type="entry name" value="PLAT/LH2_dom_sf"/>
</dbReference>
<feature type="compositionally biased region" description="Pro residues" evidence="16">
    <location>
        <begin position="4049"/>
        <end position="4075"/>
    </location>
</feature>
<feature type="transmembrane region" description="Helical" evidence="17">
    <location>
        <begin position="3676"/>
        <end position="3696"/>
    </location>
</feature>
<dbReference type="InterPro" id="IPR013122">
    <property type="entry name" value="PKD1_2_channel"/>
</dbReference>
<feature type="transmembrane region" description="Helical" evidence="17">
    <location>
        <begin position="3403"/>
        <end position="3419"/>
    </location>
</feature>
<evidence type="ECO:0000256" key="5">
    <source>
        <dbReference type="ARBA" id="ARBA00022614"/>
    </source>
</evidence>
<evidence type="ECO:0000259" key="18">
    <source>
        <dbReference type="PROSITE" id="PS50041"/>
    </source>
</evidence>
<evidence type="ECO:0000256" key="14">
    <source>
        <dbReference type="ARBA" id="ARBA00023273"/>
    </source>
</evidence>
<evidence type="ECO:0000256" key="10">
    <source>
        <dbReference type="ARBA" id="ARBA00023069"/>
    </source>
</evidence>
<dbReference type="InterPro" id="IPR014010">
    <property type="entry name" value="REJ_dom"/>
</dbReference>
<dbReference type="InterPro" id="IPR000434">
    <property type="entry name" value="PC1"/>
</dbReference>
<dbReference type="OrthoDB" id="6022660at2759"/>
<keyword evidence="5" id="KW-0433">Leucine-rich repeat</keyword>
<feature type="transmembrane region" description="Helical" evidence="17">
    <location>
        <begin position="3716"/>
        <end position="3741"/>
    </location>
</feature>
<keyword evidence="9 17" id="KW-1133">Transmembrane helix</keyword>
<dbReference type="SMART" id="SM00089">
    <property type="entry name" value="PKD"/>
    <property type="match status" value="14"/>
</dbReference>
<keyword evidence="7" id="KW-0732">Signal</keyword>
<feature type="compositionally biased region" description="Pro residues" evidence="16">
    <location>
        <begin position="3920"/>
        <end position="3929"/>
    </location>
</feature>
<accession>A0A8T2NIG0</accession>
<gene>
    <name evidence="23" type="ORF">JZ751_028839</name>
</gene>
<dbReference type="PROSITE" id="PS50093">
    <property type="entry name" value="PKD"/>
    <property type="match status" value="10"/>
</dbReference>
<keyword evidence="6 17" id="KW-0812">Transmembrane</keyword>
<evidence type="ECO:0000256" key="15">
    <source>
        <dbReference type="PROSITE-ProRule" id="PRU00152"/>
    </source>
</evidence>
<evidence type="ECO:0000256" key="13">
    <source>
        <dbReference type="ARBA" id="ARBA00023180"/>
    </source>
</evidence>
<evidence type="ECO:0000256" key="8">
    <source>
        <dbReference type="ARBA" id="ARBA00022737"/>
    </source>
</evidence>
<dbReference type="PROSITE" id="PS51212">
    <property type="entry name" value="WSC"/>
    <property type="match status" value="1"/>
</dbReference>
<dbReference type="Pfam" id="PF20519">
    <property type="entry name" value="Polycystin_dom"/>
    <property type="match status" value="1"/>
</dbReference>
<comment type="similarity">
    <text evidence="3">Belongs to the polycystin family.</text>
</comment>
<evidence type="ECO:0000256" key="3">
    <source>
        <dbReference type="ARBA" id="ARBA00007200"/>
    </source>
</evidence>
<dbReference type="PANTHER" id="PTHR46730:SF3">
    <property type="entry name" value="POLYCYSTIN-1"/>
    <property type="match status" value="1"/>
</dbReference>
<evidence type="ECO:0000256" key="12">
    <source>
        <dbReference type="ARBA" id="ARBA00023157"/>
    </source>
</evidence>
<dbReference type="CDD" id="cd00146">
    <property type="entry name" value="PKD"/>
    <property type="match status" value="10"/>
</dbReference>
<dbReference type="EMBL" id="JAFBMS010000089">
    <property type="protein sequence ID" value="KAG9337418.1"/>
    <property type="molecule type" value="Genomic_DNA"/>
</dbReference>
<feature type="transmembrane region" description="Helical" evidence="17">
    <location>
        <begin position="3636"/>
        <end position="3656"/>
    </location>
</feature>
<protein>
    <recommendedName>
        <fullName evidence="25">Polycystin-1</fullName>
    </recommendedName>
</protein>
<evidence type="ECO:0000256" key="16">
    <source>
        <dbReference type="SAM" id="MobiDB-lite"/>
    </source>
</evidence>
<evidence type="ECO:0000256" key="1">
    <source>
        <dbReference type="ARBA" id="ARBA00004138"/>
    </source>
</evidence>
<feature type="domain" description="PKD" evidence="19">
    <location>
        <begin position="1227"/>
        <end position="1300"/>
    </location>
</feature>
<evidence type="ECO:0000259" key="19">
    <source>
        <dbReference type="PROSITE" id="PS50093"/>
    </source>
</evidence>
<dbReference type="Pfam" id="PF02010">
    <property type="entry name" value="REJ"/>
    <property type="match status" value="1"/>
</dbReference>
<dbReference type="CDD" id="cd01752">
    <property type="entry name" value="PLAT_polycystin"/>
    <property type="match status" value="1"/>
</dbReference>
<evidence type="ECO:0000256" key="9">
    <source>
        <dbReference type="ARBA" id="ARBA00022989"/>
    </source>
</evidence>
<dbReference type="InterPro" id="IPR016186">
    <property type="entry name" value="C-type_lectin-like/link_sf"/>
</dbReference>
<evidence type="ECO:0000256" key="6">
    <source>
        <dbReference type="ARBA" id="ARBA00022692"/>
    </source>
</evidence>
<dbReference type="InterPro" id="IPR022409">
    <property type="entry name" value="PKD/Chitinase_dom"/>
</dbReference>
<name>A0A8T2NIG0_9TELE</name>
<keyword evidence="12" id="KW-1015">Disulfide bond</keyword>
<evidence type="ECO:0000259" key="22">
    <source>
        <dbReference type="PROSITE" id="PS51212"/>
    </source>
</evidence>
<dbReference type="FunFam" id="2.60.40.10:FF:001724">
    <property type="entry name" value="Polycystin 1, transient receptor potential channel-interacting"/>
    <property type="match status" value="1"/>
</dbReference>
<evidence type="ECO:0000259" key="20">
    <source>
        <dbReference type="PROSITE" id="PS50095"/>
    </source>
</evidence>
<evidence type="ECO:0000259" key="21">
    <source>
        <dbReference type="PROSITE" id="PS51111"/>
    </source>
</evidence>
<dbReference type="InterPro" id="IPR002859">
    <property type="entry name" value="PKD/REJ-like"/>
</dbReference>
<dbReference type="Pfam" id="PF08016">
    <property type="entry name" value="PKD_channel"/>
    <property type="match status" value="1"/>
</dbReference>
<feature type="transmembrane region" description="Helical" evidence="17">
    <location>
        <begin position="3313"/>
        <end position="3332"/>
    </location>
</feature>
<dbReference type="FunFam" id="2.60.60.20:FF:000012">
    <property type="entry name" value="polycystin-1 isoform X2"/>
    <property type="match status" value="1"/>
</dbReference>
<dbReference type="Proteomes" id="UP000824540">
    <property type="component" value="Unassembled WGS sequence"/>
</dbReference>
<keyword evidence="4" id="KW-1003">Cell membrane</keyword>
<dbReference type="InterPro" id="IPR035986">
    <property type="entry name" value="PKD_dom_sf"/>
</dbReference>
<dbReference type="GO" id="GO:0005261">
    <property type="term" value="F:monoatomic cation channel activity"/>
    <property type="evidence" value="ECO:0007669"/>
    <property type="project" value="TreeGrafter"/>
</dbReference>
<keyword evidence="13" id="KW-0325">Glycoprotein</keyword>
<feature type="transmembrane region" description="Helical" evidence="17">
    <location>
        <begin position="3762"/>
        <end position="3782"/>
    </location>
</feature>
<dbReference type="SMART" id="SM00034">
    <property type="entry name" value="CLECT"/>
    <property type="match status" value="1"/>
</dbReference>
<dbReference type="InterPro" id="IPR032675">
    <property type="entry name" value="LRR_dom_sf"/>
</dbReference>
<keyword evidence="8" id="KW-0677">Repeat</keyword>
<keyword evidence="11 17" id="KW-0472">Membrane</keyword>
<feature type="domain" description="PKD" evidence="19">
    <location>
        <begin position="1323"/>
        <end position="1384"/>
    </location>
</feature>
<dbReference type="Gene3D" id="3.80.10.10">
    <property type="entry name" value="Ribonuclease Inhibitor"/>
    <property type="match status" value="1"/>
</dbReference>
<feature type="domain" description="WSC" evidence="22">
    <location>
        <begin position="118"/>
        <end position="215"/>
    </location>
</feature>
<dbReference type="PANTHER" id="PTHR46730">
    <property type="entry name" value="POLYCYSTIN-1"/>
    <property type="match status" value="1"/>
</dbReference>
<proteinExistence type="inferred from homology"/>
<feature type="transmembrane region" description="Helical" evidence="17">
    <location>
        <begin position="3073"/>
        <end position="3095"/>
    </location>
</feature>
<dbReference type="GO" id="GO:0005886">
    <property type="term" value="C:plasma membrane"/>
    <property type="evidence" value="ECO:0007669"/>
    <property type="project" value="UniProtKB-SubCell"/>
</dbReference>
<feature type="domain" description="C-type lectin" evidence="18">
    <location>
        <begin position="352"/>
        <end position="465"/>
    </location>
</feature>
<comment type="caution">
    <text evidence="15">Lacks conserved residue(s) required for the propagation of feature annotation.</text>
</comment>
<dbReference type="GO" id="GO:0005929">
    <property type="term" value="C:cilium"/>
    <property type="evidence" value="ECO:0007669"/>
    <property type="project" value="UniProtKB-SubCell"/>
</dbReference>
<feature type="region of interest" description="Disordered" evidence="16">
    <location>
        <begin position="3900"/>
        <end position="3939"/>
    </location>
</feature>
<feature type="compositionally biased region" description="Basic residues" evidence="16">
    <location>
        <begin position="4032"/>
        <end position="4044"/>
    </location>
</feature>
<feature type="transmembrane region" description="Helical" evidence="17">
    <location>
        <begin position="3794"/>
        <end position="3814"/>
    </location>
</feature>
<dbReference type="InterPro" id="IPR013783">
    <property type="entry name" value="Ig-like_fold"/>
</dbReference>
<dbReference type="InterPro" id="IPR046791">
    <property type="entry name" value="Polycystin_dom"/>
</dbReference>
<dbReference type="InterPro" id="IPR042060">
    <property type="entry name" value="PLAT_polycystin1"/>
</dbReference>
<dbReference type="SMART" id="SM00082">
    <property type="entry name" value="LRRCT"/>
    <property type="match status" value="1"/>
</dbReference>
<evidence type="ECO:0000313" key="23">
    <source>
        <dbReference type="EMBL" id="KAG9337418.1"/>
    </source>
</evidence>
<organism evidence="23 24">
    <name type="scientific">Albula glossodonta</name>
    <name type="common">roundjaw bonefish</name>
    <dbReference type="NCBI Taxonomy" id="121402"/>
    <lineage>
        <taxon>Eukaryota</taxon>
        <taxon>Metazoa</taxon>
        <taxon>Chordata</taxon>
        <taxon>Craniata</taxon>
        <taxon>Vertebrata</taxon>
        <taxon>Euteleostomi</taxon>
        <taxon>Actinopterygii</taxon>
        <taxon>Neopterygii</taxon>
        <taxon>Teleostei</taxon>
        <taxon>Albuliformes</taxon>
        <taxon>Albulidae</taxon>
        <taxon>Albula</taxon>
    </lineage>
</organism>
<dbReference type="GO" id="GO:0006816">
    <property type="term" value="P:calcium ion transport"/>
    <property type="evidence" value="ECO:0007669"/>
    <property type="project" value="TreeGrafter"/>
</dbReference>
<dbReference type="InterPro" id="IPR002889">
    <property type="entry name" value="WSC_carb-bd"/>
</dbReference>
<feature type="compositionally biased region" description="Basic residues" evidence="16">
    <location>
        <begin position="4117"/>
        <end position="4129"/>
    </location>
</feature>
<feature type="transmembrane region" description="Helical" evidence="17">
    <location>
        <begin position="3826"/>
        <end position="3848"/>
    </location>
</feature>
<dbReference type="SUPFAM" id="SSF56436">
    <property type="entry name" value="C-type lectin-like"/>
    <property type="match status" value="1"/>
</dbReference>
<feature type="domain" description="PKD" evidence="19">
    <location>
        <begin position="876"/>
        <end position="930"/>
    </location>
</feature>
<feature type="compositionally biased region" description="Basic and acidic residues" evidence="16">
    <location>
        <begin position="4136"/>
        <end position="4146"/>
    </location>
</feature>
<dbReference type="Pfam" id="PF00801">
    <property type="entry name" value="PKD"/>
    <property type="match status" value="11"/>
</dbReference>
<dbReference type="PRINTS" id="PR00500">
    <property type="entry name" value="POLYCYSTIN1"/>
</dbReference>
<feature type="domain" description="PKD" evidence="19">
    <location>
        <begin position="1404"/>
        <end position="1468"/>
    </location>
</feature>
<feature type="non-terminal residue" evidence="23">
    <location>
        <position position="1"/>
    </location>
</feature>
<dbReference type="PROSITE" id="PS50095">
    <property type="entry name" value="PLAT"/>
    <property type="match status" value="1"/>
</dbReference>
<dbReference type="SMART" id="SM00308">
    <property type="entry name" value="LH2"/>
    <property type="match status" value="1"/>
</dbReference>
<feature type="domain" description="PKD" evidence="19">
    <location>
        <begin position="212"/>
        <end position="276"/>
    </location>
</feature>
<dbReference type="PROSITE" id="PS50041">
    <property type="entry name" value="C_TYPE_LECTIN_2"/>
    <property type="match status" value="1"/>
</dbReference>
<feature type="domain" description="REJ" evidence="21">
    <location>
        <begin position="1988"/>
        <end position="2606"/>
    </location>
</feature>
<dbReference type="FunFam" id="2.60.40.10:FF:002088">
    <property type="entry name" value="Polycystic kidney disease 1a"/>
    <property type="match status" value="1"/>
</dbReference>
<sequence>MNTEDDERLFSITPQNPLCFAPLPSTQSDRATQLTMPCHCPRPQYTFLIKDNRIATLPQGIFGCSPLSVLNLSNNPFACDCKLFRLVSWLRERGVRVRDADSMQCETPPELKNKPLLNASLLMCDSHTGVNELVIFTDSSPGNYSRESCNTLCFREMQRYGYGGLGAEHECLCSTNWEPNFISESQCNAACADPQVMKECGWTVALDAFPIEFTARFLGHRRFSVHTEATLSASSSLLPDAFSWDFGDDAPRVNTTEPAARHKYALPGDYTAQVTLWSANQEKSFPDKVQVTLPPHLELRCPTVLVANHSIDISLVNWGGVGVAVDWRILQDGNETARAMPHCSPEDILDTDSAHCYQLVATESSWTEARRHCSAHGGDLAVVRTDPMRRLLAQRVTQERGVWLGLSDTDTHSSLRWTDGSDASEGEGGPRYRATLVPGNICVSLNSTGLPSSHPCSAKRAFICEFRPQVRVPDAGAFMVGSVVFHTQMPLSSPAAQLSVPEAPVELVELLMFPALGFVQDGRLSSLEFVTRDLSRGAQVRFQVYRPQCQELGQHLLLPGCRDLCVPIAVCQDMEVNATAEPCPSQEQWCPFQERCLPLSTPCHPTSCFNCSSVTSLPPEASLPDYTLVEEVFFTLPPGASRHQVVRDQISDILVEAGDFIALQHDGGPGTLLHCGGDSTSPWRQSLLALNHTDWINSTSDLPSGNGTWAEDQACLLRVTSDDLDFPSSASCPLRVVPPLGLAVIYPPSQNGTIYFPTNQTFLLAKVRSWHPAWASWQGDNQTFAFLPSCPSELVSVVPECQSDLFNDTLFVYIDLQLGDTPLTTVMLTAHSEVTSTNLTLQMRVEEPLRGLKVTPHPSHRVLMGTMVSYSADVDTGSNPSFKWTVDDKPHYTYYNTVLNVVYQNTGVYKLSVTATNHVSDLTEHYSVTVAMMKPMASLVVRGVPDIVTQGSAQTLSASVLVDMSVDATFRWSFGDGGYEVHHFKPPYNSSVFILDTKTQQVTLQKNITYVYAQPGEYTLMVSVSNKFENVSQKIDVFVFSVLTVVEIETEPKLLQAGQPIMFEAHPLPSPYGIVYTWSFGDGSPPLQGRERRVNHTFAQSGIYNVSVSINNTISYISTYAEMLVSEKIQGLSVSSSGPTELNTPTVISAQVEAGNNITWTFEMGDGTVRTVAEPRVEHTYAKDGNYTVNVTATNNVSSQWVMLDVQVFVLQVLQLEPSGCIQELTDVNFNAFVSGNSSIYTYEWSFGDGTDNNTLYGTPSVTHMFSTSGDYYLSLLLSSKVNKANFYAWVCVQPVIVNVSLVPETSYTLLGEESKFTVSAFPEFEYTYLWNFGINDSAVRGGSENTFTYKSPGQYLVTVTVLNNISFSNFTALVEVQASVGPVVIQHNGTKSNNLALQQPYMFTASADASKVDYTWDFGDGSILTGHNVTHSYNIPGNFLISLNGTNQVSSNSTWLPVSVITPIQGLTVNASQINVPLNTSVHFEAHLEQGDSVHYSWILCDRCSPIPSTNTNTIFYTFRSVGTFNIIVTAENEIGSLQASIFIFVQQQLDGLQIVAEELGEGCCFATNRVLHLQATLREGTNMSFSWNLIKDHEGTTNLSGKTIPVNFSLPGPCKIFLKATNLLSQLAVNRTIEFLDPVSGVTLGATPNPIAVNSTTNMTVSVSSGTDLRYSWSADREPLPWFLPSVQHRFGSPGLKLVSVVVSNEVSSETISEWVSVQEPISGVTFTATEVTEQNFLASGTTVVLRGENQVGTNVSWTWYLPNTVKMGKQVTWLFPTAGVFPVTLNATNDVTHNQISSERVSIIVKVMEPISMLTMVNCCETAIPVGVTKSFSAEIQTGNRVTFLWTFDLHHGAKTTLIGKEVTYMPDKPGQLTIFLAAVNALGCQNLTRVIQVQNILSSATLEAYPRDTFINKTVNLRVSVFPRTTQATFQWNFGDGTGRQSTSVPSMSHSFSQPGNFVIQVNVSNLVSWTMTQVTINIRVLECQEPEVQLVHAPRLTVRRSQPNLVEASVDLKGCVRYGVEYLWEIFSSPLCFTPPGQGQDRIPLPGEVDTRRLQLSIPKMALELGNYSMVFSLTYEGIPLRKTACLQLSVVAGKLVPIIEGGNFRVWSKTQDLQLSAEQSYDPNLGPESQTLLNYLWECVDTSKSELEAEVTYTFRLTISKEGMSRESTTQMVLVQSGRIPMVSLECVSCKAQSVYEVSQSSYVYLAGTCSNCQDSHRGRWTAMTLGNESLVLDASSTTTGNDGMNLVLRQGALRDGDSYVFSLHVTDDLMDREGVASIVLRHNMPPTGGSCSLQPDAARTPLLYSLVVTRCSKSQCEEFCVYKGTSPEHATFLPPGFLPSRKVAVSVIVEDHQGAASTALNKSMEVFLPEAPAGFDSLAHWLYNLTSTTLRDLLKQGDPQRVRELSLALITVLNELRVSVRSNITRALTALDLNTVSDIQQTSAALAQCTAVSREFICEECQNSTLNKLESMLEILQSDTKQGTVTPTEIADNILSIMEAEDKLSALSEQNPLRVAAKAYDLSSELMRILMHSRVLNEEPLVLRCTEMTATGKRADPQSLLCYQDEGPDCLFSIPAAFNGSLGEVPRVVQLLSQVESNPFPFNFVSNYTVSTEVASMEFQTENGTQIPISSLDESQAITVAVANNSRGVDGFGGGGGVAGTEKLFSGASNISHCSSIIVRVSTGNSNRHAGLHVQLSFSPLNDGAEETEEDPYITGYLHHSEWPNEYNCTQRKRISLSMLNAMDHKPYTFFVSPELFDTTLDYYVNVTTGCTPGSPGVRLEVGVFSSLCQYFSETDKVWRTDGMVPLPETTADRAVCRTRHLTSFAASLFVPVDSVQFIVPLDQLDLRRAAVVPLCGKDGLFKYEVQVKTGWARGAGTTAHVGISLYGRESRSGHRHLDSSGAFSRNSLDIFHIATDTSLGSVWKIRVWHDNKGLSPAWQLQYVLVKDLQTNSSYYFLVEEWLSVDNERTDGRVEIEVEASAEADLRQTPRLLAWELQRAVSESHLWLSLWDRPPRSPFTRLQRATCCALLLHLAMLANAVWYATVADKTRSSSAVSRLVVVSGETLAAGVVTCVVVYPLYLLVLCLFRMARSKVLVEQLPPQTYSEETNVDLPTPSAKSLPRWGVAERERAGYWPDLLSDTAMVGAALPRLKRGQGSRHLGVDMALSPEEEETGGYPHRNKYFTSSDEDLIKRILADGQLQVSRLCDPQQFFSQTDSEMADLSSIFGDKTEVILLQKLNEPLPAGALRREPPKTAFTSRTVMADVCQQRRLPPWCGQAALLGSWTVLALTSGLAVWLGLGFGEKVALMWLISTISSFLASFLVLEPLKVLAEGLYFALVVRRLRPEEQDVLVESPRVEQVSQRIPRVRPPQGFALFQAREEARKVRVLHTMLKNFLLYMLFLLVVLLINYADSSRDAHSLQLRSQLQHRLHTPAFTGVTRHEEVWSWLSHSLLPLLLDRQTLMRETGSLLLGVPRLRQVRASHACSSTGYLPNGSSVSGCGQLGSALGNNTLGLGWTGLDSNLTQNWSTTPADGSGAWHWGQAAIYDSGGYIQDLRSTMEESEVLIRDLERQHWLDSLSRALFVEFSLYNTNTDLLAVLTFLLEFPGPQGVLPSLDLKTCSQHRLSSGLDLLLLLTVFLLMFVVYFCVREISGMRMEGRGYLLRPWNVAGLCSLALSLSAATLHLSRASLADRQWASYLRRRNAFTDFYPLAFQSRAFSQLSALLLFLLVLKASHQLRFLREWAVFGRTLRRSVWELLAGAVALLVLLLAYSHAGHLLFHSVLDGYGSVGSACLTLMGAGRGLLPWRPAGPACSAPCLAYHGSFALLRLWILWLLTSVLLRNYRLARAELYRPAIESQDYEMVELFLRRLKMWMGLSRAKEFRHKVRFEGMELPPSRSSSTSDCKSLCLPPLDTPEAPPTPDSVDAGSEVSWRPTSCSPCSLGEGPGLGLGLGLGPVGGASWRERAEVEATLRRLLPAFDSLLLQLDRVTQATEELYRTECRLERAQRRSRRRKRGSQKDSAGRRHHHGKSAGHKARQLDPAPPLGNPAPEPAPVPKPTPAPAPKPATVPATVPDPVPRRREWDGPPGEAEPIPSSLFRHPAHTTTIPTRKRKPPPLKNKVHPNTDQLQRELDRKKNGGEGVGPEVVPSPTPFPPKSLKENKVKVAAGFATSHSSEGVP</sequence>
<evidence type="ECO:0000256" key="11">
    <source>
        <dbReference type="ARBA" id="ARBA00023136"/>
    </source>
</evidence>
<reference evidence="23" key="1">
    <citation type="thesis" date="2021" institute="BYU ScholarsArchive" country="Provo, UT, USA">
        <title>Applications of and Algorithms for Genome Assembly and Genomic Analyses with an Emphasis on Marine Teleosts.</title>
        <authorList>
            <person name="Pickett B.D."/>
        </authorList>
    </citation>
    <scope>NUCLEOTIDE SEQUENCE</scope>
    <source>
        <strain evidence="23">HI-2016</strain>
    </source>
</reference>
<feature type="domain" description="PLAT" evidence="20">
    <location>
        <begin position="2869"/>
        <end position="2984"/>
    </location>
</feature>
<keyword evidence="10" id="KW-0969">Cilium</keyword>
<feature type="transmembrane region" description="Helical" evidence="17">
    <location>
        <begin position="3286"/>
        <end position="3307"/>
    </location>
</feature>
<evidence type="ECO:0008006" key="25">
    <source>
        <dbReference type="Google" id="ProtNLM"/>
    </source>
</evidence>
<evidence type="ECO:0000256" key="4">
    <source>
        <dbReference type="ARBA" id="ARBA00022475"/>
    </source>
</evidence>
<feature type="domain" description="PKD" evidence="19">
    <location>
        <begin position="1057"/>
        <end position="1132"/>
    </location>
</feature>
<evidence type="ECO:0000313" key="24">
    <source>
        <dbReference type="Proteomes" id="UP000824540"/>
    </source>
</evidence>
<evidence type="ECO:0000256" key="7">
    <source>
        <dbReference type="ARBA" id="ARBA00022729"/>
    </source>
</evidence>
<dbReference type="PROSITE" id="PS51111">
    <property type="entry name" value="REJ"/>
    <property type="match status" value="1"/>
</dbReference>
<dbReference type="CDD" id="cd00037">
    <property type="entry name" value="CLECT"/>
    <property type="match status" value="1"/>
</dbReference>
<feature type="region of interest" description="Disordered" evidence="16">
    <location>
        <begin position="4013"/>
        <end position="4166"/>
    </location>
</feature>
<dbReference type="SMART" id="SM00321">
    <property type="entry name" value="WSC"/>
    <property type="match status" value="1"/>
</dbReference>
<dbReference type="InterPro" id="IPR000483">
    <property type="entry name" value="Cys-rich_flank_reg_C"/>
</dbReference>
<keyword evidence="14" id="KW-0966">Cell projection</keyword>
<feature type="domain" description="PKD" evidence="19">
    <location>
        <begin position="1932"/>
        <end position="1985"/>
    </location>
</feature>
<dbReference type="SMART" id="SM00303">
    <property type="entry name" value="GPS"/>
    <property type="match status" value="1"/>
</dbReference>
<dbReference type="FunFam" id="2.60.40.10:FF:000825">
    <property type="entry name" value="Polycystin 1, transient receptor potential channel interacting"/>
    <property type="match status" value="1"/>
</dbReference>
<dbReference type="InterPro" id="IPR000601">
    <property type="entry name" value="PKD_dom"/>
</dbReference>
<dbReference type="Gene3D" id="2.60.40.10">
    <property type="entry name" value="Immunoglobulins"/>
    <property type="match status" value="9"/>
</dbReference>
<comment type="caution">
    <text evidence="23">The sequence shown here is derived from an EMBL/GenBank/DDBJ whole genome shotgun (WGS) entry which is preliminary data.</text>
</comment>
<dbReference type="SUPFAM" id="SSF49299">
    <property type="entry name" value="PKD domain"/>
    <property type="match status" value="12"/>
</dbReference>
<feature type="domain" description="PKD" evidence="19">
    <location>
        <begin position="967"/>
        <end position="1039"/>
    </location>
</feature>
<dbReference type="Gene3D" id="2.60.60.20">
    <property type="entry name" value="PLAT/LH2 domain"/>
    <property type="match status" value="1"/>
</dbReference>
<dbReference type="SUPFAM" id="SSF52058">
    <property type="entry name" value="L domain-like"/>
    <property type="match status" value="1"/>
</dbReference>
<evidence type="ECO:0000256" key="2">
    <source>
        <dbReference type="ARBA" id="ARBA00004651"/>
    </source>
</evidence>
<dbReference type="InterPro" id="IPR001024">
    <property type="entry name" value="PLAT/LH2_dom"/>
</dbReference>
<feature type="domain" description="PKD" evidence="19">
    <location>
        <begin position="1490"/>
        <end position="1554"/>
    </location>
</feature>
<feature type="domain" description="PKD" evidence="19">
    <location>
        <begin position="1153"/>
        <end position="1199"/>
    </location>
</feature>
<evidence type="ECO:0000256" key="17">
    <source>
        <dbReference type="SAM" id="Phobius"/>
    </source>
</evidence>
<dbReference type="Pfam" id="PF00059">
    <property type="entry name" value="Lectin_C"/>
    <property type="match status" value="1"/>
</dbReference>
<dbReference type="InterPro" id="IPR000203">
    <property type="entry name" value="GPS"/>
</dbReference>